<sequence length="156" mass="17882">MENYLFLKFIHLLGVVVFLGNIIVTGWWKFMADRTGNHRIIAFAQRQVTLTDFVFTAGGVVLVAIGGIGNAMLRHMDYLHIKWMAWGYWQFIASGVIWVVVLIPVQIAQAKMARTFENGKSIPPEYWKLGKIWYVFGTLATLLPASNIYWMVFKPI</sequence>
<keyword evidence="1" id="KW-1133">Transmembrane helix</keyword>
<gene>
    <name evidence="2" type="ORF">B1A_04178</name>
</gene>
<feature type="transmembrane region" description="Helical" evidence="1">
    <location>
        <begin position="131"/>
        <end position="152"/>
    </location>
</feature>
<reference evidence="2" key="2">
    <citation type="journal article" date="2014" name="ISME J.">
        <title>Microbial stratification in low pH oxic and suboxic macroscopic growths along an acid mine drainage.</title>
        <authorList>
            <person name="Mendez-Garcia C."/>
            <person name="Mesa V."/>
            <person name="Sprenger R.R."/>
            <person name="Richter M."/>
            <person name="Diez M.S."/>
            <person name="Solano J."/>
            <person name="Bargiela R."/>
            <person name="Golyshina O.V."/>
            <person name="Manteca A."/>
            <person name="Ramos J.L."/>
            <person name="Gallego J.R."/>
            <person name="Llorente I."/>
            <person name="Martins Dos Santos V.A."/>
            <person name="Jensen O.N."/>
            <person name="Pelaez A.I."/>
            <person name="Sanchez J."/>
            <person name="Ferrer M."/>
        </authorList>
    </citation>
    <scope>NUCLEOTIDE SEQUENCE</scope>
</reference>
<keyword evidence="1" id="KW-0812">Transmembrane</keyword>
<feature type="transmembrane region" description="Helical" evidence="1">
    <location>
        <begin position="6"/>
        <end position="28"/>
    </location>
</feature>
<protein>
    <submittedName>
        <fullName evidence="2">Integral membrane protein</fullName>
    </submittedName>
</protein>
<dbReference type="AlphaFoldDB" id="T1CY33"/>
<comment type="caution">
    <text evidence="2">The sequence shown here is derived from an EMBL/GenBank/DDBJ whole genome shotgun (WGS) entry which is preliminary data.</text>
</comment>
<evidence type="ECO:0000256" key="1">
    <source>
        <dbReference type="SAM" id="Phobius"/>
    </source>
</evidence>
<feature type="transmembrane region" description="Helical" evidence="1">
    <location>
        <begin position="49"/>
        <end position="68"/>
    </location>
</feature>
<evidence type="ECO:0000313" key="2">
    <source>
        <dbReference type="EMBL" id="EQD75040.1"/>
    </source>
</evidence>
<keyword evidence="1" id="KW-0472">Membrane</keyword>
<feature type="transmembrane region" description="Helical" evidence="1">
    <location>
        <begin position="88"/>
        <end position="110"/>
    </location>
</feature>
<dbReference type="Pfam" id="PF10027">
    <property type="entry name" value="DUF2269"/>
    <property type="match status" value="1"/>
</dbReference>
<dbReference type="InterPro" id="IPR018729">
    <property type="entry name" value="DUF2269_transmembrane"/>
</dbReference>
<organism evidence="2">
    <name type="scientific">mine drainage metagenome</name>
    <dbReference type="NCBI Taxonomy" id="410659"/>
    <lineage>
        <taxon>unclassified sequences</taxon>
        <taxon>metagenomes</taxon>
        <taxon>ecological metagenomes</taxon>
    </lineage>
</organism>
<reference evidence="2" key="1">
    <citation type="submission" date="2013-08" db="EMBL/GenBank/DDBJ databases">
        <authorList>
            <person name="Mendez C."/>
            <person name="Richter M."/>
            <person name="Ferrer M."/>
            <person name="Sanchez J."/>
        </authorList>
    </citation>
    <scope>NUCLEOTIDE SEQUENCE</scope>
</reference>
<proteinExistence type="predicted"/>
<dbReference type="EMBL" id="AUZX01003031">
    <property type="protein sequence ID" value="EQD75040.1"/>
    <property type="molecule type" value="Genomic_DNA"/>
</dbReference>
<name>T1CY33_9ZZZZ</name>
<accession>T1CY33</accession>